<organism evidence="2 3">
    <name type="scientific">Candidatus Thiothrix phosphatis</name>
    <dbReference type="NCBI Taxonomy" id="3112415"/>
    <lineage>
        <taxon>Bacteria</taxon>
        <taxon>Pseudomonadati</taxon>
        <taxon>Pseudomonadota</taxon>
        <taxon>Gammaproteobacteria</taxon>
        <taxon>Thiotrichales</taxon>
        <taxon>Thiotrichaceae</taxon>
        <taxon>Thiothrix</taxon>
    </lineage>
</organism>
<dbReference type="RefSeq" id="WP_324696841.1">
    <property type="nucleotide sequence ID" value="NZ_JAYMYJ010000136.1"/>
</dbReference>
<evidence type="ECO:0000313" key="3">
    <source>
        <dbReference type="Proteomes" id="UP001308005"/>
    </source>
</evidence>
<proteinExistence type="predicted"/>
<reference evidence="2 3" key="2">
    <citation type="submission" date="2024-01" db="EMBL/GenBank/DDBJ databases">
        <authorList>
            <person name="Xie X."/>
        </authorList>
    </citation>
    <scope>NUCLEOTIDE SEQUENCE [LARGE SCALE GENOMIC DNA]</scope>
    <source>
        <strain evidence="2">SCUT-1</strain>
    </source>
</reference>
<reference evidence="3" key="1">
    <citation type="submission" date="2023-07" db="EMBL/GenBank/DDBJ databases">
        <title>The carbon used by Thiothrix.</title>
        <authorList>
            <person name="Chen L."/>
        </authorList>
    </citation>
    <scope>NUCLEOTIDE SEQUENCE [LARGE SCALE GENOMIC DNA]</scope>
</reference>
<accession>A0ABU6D0A2</accession>
<comment type="caution">
    <text evidence="2">The sequence shown here is derived from an EMBL/GenBank/DDBJ whole genome shotgun (WGS) entry which is preliminary data.</text>
</comment>
<gene>
    <name evidence="2" type="ORF">VSS37_16115</name>
</gene>
<evidence type="ECO:0000259" key="1">
    <source>
        <dbReference type="Pfam" id="PF11563"/>
    </source>
</evidence>
<dbReference type="EMBL" id="JAYMYJ010000136">
    <property type="protein sequence ID" value="MEB4592511.1"/>
    <property type="molecule type" value="Genomic_DNA"/>
</dbReference>
<dbReference type="InterPro" id="IPR044398">
    <property type="entry name" value="Globin-sensor_dom"/>
</dbReference>
<dbReference type="Proteomes" id="UP001308005">
    <property type="component" value="Unassembled WGS sequence"/>
</dbReference>
<keyword evidence="3" id="KW-1185">Reference proteome</keyword>
<dbReference type="InterPro" id="IPR012292">
    <property type="entry name" value="Globin/Proto"/>
</dbReference>
<evidence type="ECO:0000313" key="2">
    <source>
        <dbReference type="EMBL" id="MEB4592511.1"/>
    </source>
</evidence>
<dbReference type="InterPro" id="IPR039379">
    <property type="entry name" value="Protoglobin_sensor_dom"/>
</dbReference>
<name>A0ABU6D0A2_9GAMM</name>
<dbReference type="SUPFAM" id="SSF46458">
    <property type="entry name" value="Globin-like"/>
    <property type="match status" value="1"/>
</dbReference>
<dbReference type="CDD" id="cd01068">
    <property type="entry name" value="globin_sensor"/>
    <property type="match status" value="1"/>
</dbReference>
<dbReference type="Pfam" id="PF11563">
    <property type="entry name" value="Protoglobin"/>
    <property type="match status" value="1"/>
</dbReference>
<dbReference type="Gene3D" id="1.10.490.10">
    <property type="entry name" value="Globins"/>
    <property type="match status" value="1"/>
</dbReference>
<feature type="domain" description="Globin-sensor" evidence="1">
    <location>
        <begin position="12"/>
        <end position="157"/>
    </location>
</feature>
<protein>
    <submittedName>
        <fullName evidence="2">Protoglobin domain-containing protein</fullName>
    </submittedName>
</protein>
<sequence>MQNIDIQSLCIYARQFAGLDDDKITVLHHIHPDVCPHLQEVTDIFYERLQGIPKTADFVAGQVENLKKTHLTWLNELLTSDFGVEYTRKLYHVGDLHVKVRLPVEFMAGAMVIIQSEMVRIFGELYAEDQGKLVAATQALNAATGFSLLVMQESYQSSSLAAELENFLKITGMSRTLFDNLANAYRKKP</sequence>
<dbReference type="InterPro" id="IPR009050">
    <property type="entry name" value="Globin-like_sf"/>
</dbReference>